<evidence type="ECO:0000313" key="4">
    <source>
        <dbReference type="EMBL" id="MDQ0178475.1"/>
    </source>
</evidence>
<dbReference type="SMART" id="SM00257">
    <property type="entry name" value="LysM"/>
    <property type="match status" value="2"/>
</dbReference>
<dbReference type="RefSeq" id="WP_307233333.1">
    <property type="nucleotide sequence ID" value="NZ_JAUSTT010000046.1"/>
</dbReference>
<dbReference type="Gene3D" id="3.10.350.10">
    <property type="entry name" value="LysM domain"/>
    <property type="match status" value="2"/>
</dbReference>
<dbReference type="Gene3D" id="3.40.80.10">
    <property type="entry name" value="Peptidoglycan recognition protein-like"/>
    <property type="match status" value="1"/>
</dbReference>
<dbReference type="SUPFAM" id="SSF54106">
    <property type="entry name" value="LysM domain"/>
    <property type="match status" value="2"/>
</dbReference>
<keyword evidence="5" id="KW-1185">Reference proteome</keyword>
<dbReference type="InterPro" id="IPR036366">
    <property type="entry name" value="PGBDSf"/>
</dbReference>
<dbReference type="Gene3D" id="1.10.101.10">
    <property type="entry name" value="PGBD-like superfamily/PGBD"/>
    <property type="match status" value="1"/>
</dbReference>
<reference evidence="4 5" key="1">
    <citation type="submission" date="2023-07" db="EMBL/GenBank/DDBJ databases">
        <title>Genomic Encyclopedia of Type Strains, Phase IV (KMG-IV): sequencing the most valuable type-strain genomes for metagenomic binning, comparative biology and taxonomic classification.</title>
        <authorList>
            <person name="Goeker M."/>
        </authorList>
    </citation>
    <scope>NUCLEOTIDE SEQUENCE [LARGE SCALE GENOMIC DNA]</scope>
    <source>
        <strain evidence="4 5">DSM 23837</strain>
    </source>
</reference>
<dbReference type="Pfam" id="PF01476">
    <property type="entry name" value="LysM"/>
    <property type="match status" value="2"/>
</dbReference>
<gene>
    <name evidence="4" type="ORF">J2S08_004382</name>
</gene>
<dbReference type="PANTHER" id="PTHR33734">
    <property type="entry name" value="LYSM DOMAIN-CONTAINING GPI-ANCHORED PROTEIN 2"/>
    <property type="match status" value="1"/>
</dbReference>
<feature type="domain" description="LysM" evidence="3">
    <location>
        <begin position="260"/>
        <end position="304"/>
    </location>
</feature>
<evidence type="ECO:0000256" key="1">
    <source>
        <dbReference type="ARBA" id="ARBA00030881"/>
    </source>
</evidence>
<dbReference type="EMBL" id="JAUSTT010000046">
    <property type="protein sequence ID" value="MDQ0178475.1"/>
    <property type="molecule type" value="Genomic_DNA"/>
</dbReference>
<dbReference type="CDD" id="cd00118">
    <property type="entry name" value="LysM"/>
    <property type="match status" value="2"/>
</dbReference>
<name>A0ABT9WZ34_9BACI</name>
<dbReference type="InterPro" id="IPR002502">
    <property type="entry name" value="Amidase_domain"/>
</dbReference>
<dbReference type="InterPro" id="IPR036365">
    <property type="entry name" value="PGBD-like_sf"/>
</dbReference>
<dbReference type="InterPro" id="IPR002477">
    <property type="entry name" value="Peptidoglycan-bd-like"/>
</dbReference>
<proteinExistence type="predicted"/>
<evidence type="ECO:0000313" key="5">
    <source>
        <dbReference type="Proteomes" id="UP001223586"/>
    </source>
</evidence>
<dbReference type="Proteomes" id="UP001223586">
    <property type="component" value="Unassembled WGS sequence"/>
</dbReference>
<organism evidence="4 5">
    <name type="scientific">Bacillus chungangensis</name>
    <dbReference type="NCBI Taxonomy" id="587633"/>
    <lineage>
        <taxon>Bacteria</taxon>
        <taxon>Bacillati</taxon>
        <taxon>Bacillota</taxon>
        <taxon>Bacilli</taxon>
        <taxon>Bacillales</taxon>
        <taxon>Bacillaceae</taxon>
        <taxon>Bacillus</taxon>
    </lineage>
</organism>
<evidence type="ECO:0000256" key="2">
    <source>
        <dbReference type="ARBA" id="ARBA00032390"/>
    </source>
</evidence>
<dbReference type="Pfam" id="PF01471">
    <property type="entry name" value="PG_binding_1"/>
    <property type="match status" value="1"/>
</dbReference>
<evidence type="ECO:0000259" key="3">
    <source>
        <dbReference type="PROSITE" id="PS51782"/>
    </source>
</evidence>
<dbReference type="InterPro" id="IPR036779">
    <property type="entry name" value="LysM_dom_sf"/>
</dbReference>
<dbReference type="SMART" id="SM00644">
    <property type="entry name" value="Ami_2"/>
    <property type="match status" value="1"/>
</dbReference>
<feature type="domain" description="LysM" evidence="3">
    <location>
        <begin position="202"/>
        <end position="246"/>
    </location>
</feature>
<comment type="caution">
    <text evidence="4">The sequence shown here is derived from an EMBL/GenBank/DDBJ whole genome shotgun (WGS) entry which is preliminary data.</text>
</comment>
<dbReference type="InterPro" id="IPR018392">
    <property type="entry name" value="LysM"/>
</dbReference>
<dbReference type="PROSITE" id="PS51782">
    <property type="entry name" value="LYSM"/>
    <property type="match status" value="2"/>
</dbReference>
<dbReference type="Pfam" id="PF01510">
    <property type="entry name" value="Amidase_2"/>
    <property type="match status" value="1"/>
</dbReference>
<dbReference type="SUPFAM" id="SSF47090">
    <property type="entry name" value="PGBD-like"/>
    <property type="match status" value="1"/>
</dbReference>
<protein>
    <recommendedName>
        <fullName evidence="2">Autolysin</fullName>
    </recommendedName>
    <alternativeName>
        <fullName evidence="1">Cell wall hydrolase</fullName>
    </alternativeName>
</protein>
<dbReference type="CDD" id="cd06583">
    <property type="entry name" value="PGRP"/>
    <property type="match status" value="1"/>
</dbReference>
<dbReference type="InterPro" id="IPR036505">
    <property type="entry name" value="Amidase/PGRP_sf"/>
</dbReference>
<accession>A0ABT9WZ34</accession>
<dbReference type="PANTHER" id="PTHR33734:SF22">
    <property type="entry name" value="MEMBRANE-BOUND LYTIC MUREIN TRANSGLYCOSYLASE D"/>
    <property type="match status" value="1"/>
</dbReference>
<dbReference type="SUPFAM" id="SSF55846">
    <property type="entry name" value="N-acetylmuramoyl-L-alanine amidase-like"/>
    <property type="match status" value="1"/>
</dbReference>
<sequence length="400" mass="45032">MAFKMKYPIVADYLPKGTKRRPGKKLKKIVFIVAHDTGNKGSTAKDHIHYYRNSPHISAAAQLFCDDVDIRECIPALLKTPERANHVIYNVTANNKLYDATANEMAIGVELCWGKEINSKKAYNRYVWTLAYLCYKYSLDPRRDIIGHDSLDPRRKSDPTNALAYMGKTFNQLITDVLAEFKDCTASKMLPAPQVPSSKNGKTHKVIKGDTLWDLSQQYGTTVDRLKALNPEISVTSLVVGSILLIERAKGRATTSQKPHYHNVVRGDTFWGLSSKYKVSVENLRRWNPMINEKALTVDSKVLVGYTDVVTPKPANMSKQKVTSELQAFLDESPVRPYPGKTLKRGAKGKDIEAIQRAVKVSVDGVYGMATENAVKAYQKRFTFLTPTGEVDYRTWNVMF</sequence>